<feature type="compositionally biased region" description="Basic and acidic residues" evidence="6">
    <location>
        <begin position="325"/>
        <end position="334"/>
    </location>
</feature>
<evidence type="ECO:0000259" key="7">
    <source>
        <dbReference type="SMART" id="SM00833"/>
    </source>
</evidence>
<dbReference type="EMBL" id="BNCO01000005">
    <property type="protein sequence ID" value="GIL48387.1"/>
    <property type="molecule type" value="Genomic_DNA"/>
</dbReference>
<organism evidence="8 9">
    <name type="scientific">Volvox africanus</name>
    <dbReference type="NCBI Taxonomy" id="51714"/>
    <lineage>
        <taxon>Eukaryota</taxon>
        <taxon>Viridiplantae</taxon>
        <taxon>Chlorophyta</taxon>
        <taxon>core chlorophytes</taxon>
        <taxon>Chlorophyceae</taxon>
        <taxon>CS clade</taxon>
        <taxon>Chlamydomonadales</taxon>
        <taxon>Volvocaceae</taxon>
        <taxon>Volvox</taxon>
    </lineage>
</organism>
<dbReference type="SMART" id="SM00833">
    <property type="entry name" value="CobW_C"/>
    <property type="match status" value="1"/>
</dbReference>
<gene>
    <name evidence="8" type="ORF">Vafri_4646</name>
</gene>
<evidence type="ECO:0000256" key="5">
    <source>
        <dbReference type="ARBA" id="ARBA00049117"/>
    </source>
</evidence>
<dbReference type="PANTHER" id="PTHR13748:SF62">
    <property type="entry name" value="COBW DOMAIN-CONTAINING PROTEIN"/>
    <property type="match status" value="1"/>
</dbReference>
<dbReference type="AlphaFoldDB" id="A0A8J4EXX3"/>
<evidence type="ECO:0000313" key="8">
    <source>
        <dbReference type="EMBL" id="GIL48387.1"/>
    </source>
</evidence>
<feature type="compositionally biased region" description="Basic and acidic residues" evidence="6">
    <location>
        <begin position="379"/>
        <end position="400"/>
    </location>
</feature>
<evidence type="ECO:0000313" key="9">
    <source>
        <dbReference type="Proteomes" id="UP000747399"/>
    </source>
</evidence>
<evidence type="ECO:0000256" key="3">
    <source>
        <dbReference type="ARBA" id="ARBA00023186"/>
    </source>
</evidence>
<dbReference type="InterPro" id="IPR051316">
    <property type="entry name" value="Zinc-reg_GTPase_activator"/>
</dbReference>
<dbReference type="CDD" id="cd03112">
    <property type="entry name" value="CobW-like"/>
    <property type="match status" value="1"/>
</dbReference>
<dbReference type="InterPro" id="IPR027417">
    <property type="entry name" value="P-loop_NTPase"/>
</dbReference>
<accession>A0A8J4EXX3</accession>
<comment type="similarity">
    <text evidence="4">Belongs to the SIMIBI class G3E GTPase family. ZNG1 subfamily.</text>
</comment>
<sequence>MQTTAWRAGRLSSRTVAKQCKIIAPALRQSQSYLGLTRAPPVVAFRPLVAQREAWPSVSHIRQNQARNVAARAAETGTAEAAKDNLVPVTVITGFLGSGKTTLLNHILSSKDHGKRIAIIENEFGEIDIDSSLVVNQVALVEGSSDTVTTLANGCLCCTVRGDLINALVKLYDRRDKFDHVIIETTGLANPAPIITTFYADPQLPSRFKLDGVVTVVDAKNVTRHLDSKEDDPEKVNEAVEQVAYADRVIINKTDLVKPSDLSSLESRLRVVNAMAPFKAAQRSQVDVEYVLGVGGYDLSNVENELNLTLSGHHHEHHHHHEHDHHHEHEHDHNCSGTGCTHESHTHHHHHDHEHDHDHDCSGAGCTHESHKHGHAHAHAHEHEHEHAATESNQPKHDDRVSSISFQFDGEMDIDKVNYSLGFLLESRAEDIYRMKGILAIAGSEYRFVYQGVHQVFEGIPDRKWLPEEKRCCKMVFIGKYLERDDFEEAFRSCLVVSEPVGNVTV</sequence>
<keyword evidence="9" id="KW-1185">Reference proteome</keyword>
<dbReference type="Pfam" id="PF02492">
    <property type="entry name" value="cobW"/>
    <property type="match status" value="1"/>
</dbReference>
<dbReference type="GO" id="GO:0005737">
    <property type="term" value="C:cytoplasm"/>
    <property type="evidence" value="ECO:0007669"/>
    <property type="project" value="TreeGrafter"/>
</dbReference>
<feature type="compositionally biased region" description="Basic residues" evidence="6">
    <location>
        <begin position="312"/>
        <end position="324"/>
    </location>
</feature>
<evidence type="ECO:0000256" key="2">
    <source>
        <dbReference type="ARBA" id="ARBA00022801"/>
    </source>
</evidence>
<dbReference type="Proteomes" id="UP000747399">
    <property type="component" value="Unassembled WGS sequence"/>
</dbReference>
<dbReference type="InterPro" id="IPR003495">
    <property type="entry name" value="CobW/HypB/UreG_nucleotide-bd"/>
</dbReference>
<dbReference type="Pfam" id="PF07683">
    <property type="entry name" value="CobW_C"/>
    <property type="match status" value="1"/>
</dbReference>
<dbReference type="Gene3D" id="3.40.50.300">
    <property type="entry name" value="P-loop containing nucleotide triphosphate hydrolases"/>
    <property type="match status" value="1"/>
</dbReference>
<comment type="catalytic activity">
    <reaction evidence="5">
        <text>GTP + H2O = GDP + phosphate + H(+)</text>
        <dbReference type="Rhea" id="RHEA:19669"/>
        <dbReference type="ChEBI" id="CHEBI:15377"/>
        <dbReference type="ChEBI" id="CHEBI:15378"/>
        <dbReference type="ChEBI" id="CHEBI:37565"/>
        <dbReference type="ChEBI" id="CHEBI:43474"/>
        <dbReference type="ChEBI" id="CHEBI:58189"/>
    </reaction>
    <physiologicalReaction direction="left-to-right" evidence="5">
        <dbReference type="Rhea" id="RHEA:19670"/>
    </physiologicalReaction>
</comment>
<dbReference type="InterPro" id="IPR036627">
    <property type="entry name" value="CobW-likC_sf"/>
</dbReference>
<dbReference type="Gene3D" id="3.30.1220.10">
    <property type="entry name" value="CobW-like, C-terminal domain"/>
    <property type="match status" value="1"/>
</dbReference>
<dbReference type="GO" id="GO:0000166">
    <property type="term" value="F:nucleotide binding"/>
    <property type="evidence" value="ECO:0007669"/>
    <property type="project" value="UniProtKB-KW"/>
</dbReference>
<dbReference type="SUPFAM" id="SSF90002">
    <property type="entry name" value="Hypothetical protein YjiA, C-terminal domain"/>
    <property type="match status" value="1"/>
</dbReference>
<dbReference type="PANTHER" id="PTHR13748">
    <property type="entry name" value="COBW-RELATED"/>
    <property type="match status" value="1"/>
</dbReference>
<reference evidence="8" key="1">
    <citation type="journal article" date="2021" name="Proc. Natl. Acad. Sci. U.S.A.">
        <title>Three genomes in the algal genus Volvox reveal the fate of a haploid sex-determining region after a transition to homothallism.</title>
        <authorList>
            <person name="Yamamoto K."/>
            <person name="Hamaji T."/>
            <person name="Kawai-Toyooka H."/>
            <person name="Matsuzaki R."/>
            <person name="Takahashi F."/>
            <person name="Nishimura Y."/>
            <person name="Kawachi M."/>
            <person name="Noguchi H."/>
            <person name="Minakuchi Y."/>
            <person name="Umen J.G."/>
            <person name="Toyoda A."/>
            <person name="Nozaki H."/>
        </authorList>
    </citation>
    <scope>NUCLEOTIDE SEQUENCE</scope>
    <source>
        <strain evidence="8">NIES-3780</strain>
    </source>
</reference>
<dbReference type="GO" id="GO:0016787">
    <property type="term" value="F:hydrolase activity"/>
    <property type="evidence" value="ECO:0007669"/>
    <property type="project" value="UniProtKB-KW"/>
</dbReference>
<evidence type="ECO:0000256" key="6">
    <source>
        <dbReference type="SAM" id="MobiDB-lite"/>
    </source>
</evidence>
<proteinExistence type="inferred from homology"/>
<feature type="domain" description="CobW C-terminal" evidence="7">
    <location>
        <begin position="401"/>
        <end position="495"/>
    </location>
</feature>
<comment type="caution">
    <text evidence="8">The sequence shown here is derived from an EMBL/GenBank/DDBJ whole genome shotgun (WGS) entry which is preliminary data.</text>
</comment>
<dbReference type="SUPFAM" id="SSF52540">
    <property type="entry name" value="P-loop containing nucleoside triphosphate hydrolases"/>
    <property type="match status" value="1"/>
</dbReference>
<name>A0A8J4EXX3_9CHLO</name>
<dbReference type="InterPro" id="IPR011629">
    <property type="entry name" value="CobW-like_C"/>
</dbReference>
<keyword evidence="2" id="KW-0378">Hydrolase</keyword>
<evidence type="ECO:0000256" key="1">
    <source>
        <dbReference type="ARBA" id="ARBA00022741"/>
    </source>
</evidence>
<feature type="region of interest" description="Disordered" evidence="6">
    <location>
        <begin position="312"/>
        <end position="400"/>
    </location>
</feature>
<protein>
    <recommendedName>
        <fullName evidence="7">CobW C-terminal domain-containing protein</fullName>
    </recommendedName>
</protein>
<evidence type="ECO:0000256" key="4">
    <source>
        <dbReference type="ARBA" id="ARBA00034320"/>
    </source>
</evidence>
<keyword evidence="1" id="KW-0547">Nucleotide-binding</keyword>
<keyword evidence="3" id="KW-0143">Chaperone</keyword>